<feature type="non-terminal residue" evidence="2">
    <location>
        <position position="1"/>
    </location>
</feature>
<dbReference type="AlphaFoldDB" id="A0A0L6VMI6"/>
<feature type="region of interest" description="Disordered" evidence="1">
    <location>
        <begin position="1"/>
        <end position="31"/>
    </location>
</feature>
<evidence type="ECO:0000313" key="3">
    <source>
        <dbReference type="Proteomes" id="UP000037035"/>
    </source>
</evidence>
<keyword evidence="3" id="KW-1185">Reference proteome</keyword>
<dbReference type="OrthoDB" id="3040543at2759"/>
<dbReference type="EMBL" id="LAVV01004660">
    <property type="protein sequence ID" value="KNZ61330.1"/>
    <property type="molecule type" value="Genomic_DNA"/>
</dbReference>
<gene>
    <name evidence="2" type="ORF">VP01_14195g1</name>
</gene>
<sequence>QARQLKASGMADPPPSPPLTSAPTTNPNAIARVTTDPNAMDLLAFQCGPHRRLSDAEQASQVKLNLCFCCGQAGNVSHGCSNGRRKSQEKINGIGANHSTIKPAPTPENAILSKNVAQV</sequence>
<protein>
    <recommendedName>
        <fullName evidence="4">CCHC-type domain-containing protein</fullName>
    </recommendedName>
</protein>
<evidence type="ECO:0000256" key="1">
    <source>
        <dbReference type="SAM" id="MobiDB-lite"/>
    </source>
</evidence>
<proteinExistence type="predicted"/>
<organism evidence="2 3">
    <name type="scientific">Puccinia sorghi</name>
    <dbReference type="NCBI Taxonomy" id="27349"/>
    <lineage>
        <taxon>Eukaryota</taxon>
        <taxon>Fungi</taxon>
        <taxon>Dikarya</taxon>
        <taxon>Basidiomycota</taxon>
        <taxon>Pucciniomycotina</taxon>
        <taxon>Pucciniomycetes</taxon>
        <taxon>Pucciniales</taxon>
        <taxon>Pucciniaceae</taxon>
        <taxon>Puccinia</taxon>
    </lineage>
</organism>
<evidence type="ECO:0008006" key="4">
    <source>
        <dbReference type="Google" id="ProtNLM"/>
    </source>
</evidence>
<name>A0A0L6VMI6_9BASI</name>
<reference evidence="2 3" key="1">
    <citation type="submission" date="2015-08" db="EMBL/GenBank/DDBJ databases">
        <title>Next Generation Sequencing and Analysis of the Genome of Puccinia sorghi L Schw, the Causal Agent of Maize Common Rust.</title>
        <authorList>
            <person name="Rochi L."/>
            <person name="Burguener G."/>
            <person name="Darino M."/>
            <person name="Turjanski A."/>
            <person name="Kreff E."/>
            <person name="Dieguez M.J."/>
            <person name="Sacco F."/>
        </authorList>
    </citation>
    <scope>NUCLEOTIDE SEQUENCE [LARGE SCALE GENOMIC DNA]</scope>
    <source>
        <strain evidence="2 3">RO10H11247</strain>
    </source>
</reference>
<evidence type="ECO:0000313" key="2">
    <source>
        <dbReference type="EMBL" id="KNZ61330.1"/>
    </source>
</evidence>
<dbReference type="VEuPathDB" id="FungiDB:VP01_14195g1"/>
<comment type="caution">
    <text evidence="2">The sequence shown here is derived from an EMBL/GenBank/DDBJ whole genome shotgun (WGS) entry which is preliminary data.</text>
</comment>
<accession>A0A0L6VMI6</accession>
<dbReference type="Proteomes" id="UP000037035">
    <property type="component" value="Unassembled WGS sequence"/>
</dbReference>